<dbReference type="Pfam" id="PF13460">
    <property type="entry name" value="NAD_binding_10"/>
    <property type="match status" value="1"/>
</dbReference>
<proteinExistence type="predicted"/>
<comment type="caution">
    <text evidence="2">The sequence shown here is derived from an EMBL/GenBank/DDBJ whole genome shotgun (WGS) entry which is preliminary data.</text>
</comment>
<name>A0ABT7AA08_9ACTN</name>
<feature type="domain" description="NAD(P)-binding" evidence="1">
    <location>
        <begin position="7"/>
        <end position="195"/>
    </location>
</feature>
<keyword evidence="3" id="KW-1185">Reference proteome</keyword>
<dbReference type="SUPFAM" id="SSF51735">
    <property type="entry name" value="NAD(P)-binding Rossmann-fold domains"/>
    <property type="match status" value="1"/>
</dbReference>
<evidence type="ECO:0000313" key="3">
    <source>
        <dbReference type="Proteomes" id="UP001214441"/>
    </source>
</evidence>
<evidence type="ECO:0000313" key="2">
    <source>
        <dbReference type="EMBL" id="MDJ1138173.1"/>
    </source>
</evidence>
<dbReference type="RefSeq" id="WP_274040355.1">
    <property type="nucleotide sequence ID" value="NZ_JANCPR020000076.1"/>
</dbReference>
<accession>A0ABT7AA08</accession>
<dbReference type="InterPro" id="IPR036291">
    <property type="entry name" value="NAD(P)-bd_dom_sf"/>
</dbReference>
<dbReference type="EMBL" id="JANCPR020000076">
    <property type="protein sequence ID" value="MDJ1138173.1"/>
    <property type="molecule type" value="Genomic_DNA"/>
</dbReference>
<dbReference type="Proteomes" id="UP001214441">
    <property type="component" value="Unassembled WGS sequence"/>
</dbReference>
<organism evidence="2 3">
    <name type="scientific">Streptomyces iconiensis</name>
    <dbReference type="NCBI Taxonomy" id="1384038"/>
    <lineage>
        <taxon>Bacteria</taxon>
        <taxon>Bacillati</taxon>
        <taxon>Actinomycetota</taxon>
        <taxon>Actinomycetes</taxon>
        <taxon>Kitasatosporales</taxon>
        <taxon>Streptomycetaceae</taxon>
        <taxon>Streptomyces</taxon>
    </lineage>
</organism>
<gene>
    <name evidence="2" type="ORF">NMN56_040690</name>
</gene>
<evidence type="ECO:0000259" key="1">
    <source>
        <dbReference type="Pfam" id="PF13460"/>
    </source>
</evidence>
<protein>
    <submittedName>
        <fullName evidence="2">SDR family oxidoreductase</fullName>
    </submittedName>
</protein>
<dbReference type="PANTHER" id="PTHR43355">
    <property type="entry name" value="FLAVIN REDUCTASE (NADPH)"/>
    <property type="match status" value="1"/>
</dbReference>
<sequence>MRITVFGATGGTGQQLVRQALDAGHKVTAVVRNPDRLPVRHERLEVATAEVTDSEALRPAVAGSEIALSALGAPNNKSAGIASKGTRAILRALEAEGVHRYLAVSAVPVGPDPEGEGLFYRTVLSPLVRRVFKDVYADLTVMEQVISDSSLDWTIVRPPQLTDGPLSGGWERRYGGGVPRRHKISRADVAEAMLVMAGEAETVKQVVCVAG</sequence>
<dbReference type="InterPro" id="IPR016040">
    <property type="entry name" value="NAD(P)-bd_dom"/>
</dbReference>
<reference evidence="2 3" key="1">
    <citation type="submission" date="2023-05" db="EMBL/GenBank/DDBJ databases">
        <title>Streptantibioticus silvisoli sp. nov., acidotolerant actinomycetes 1 from pine litter.</title>
        <authorList>
            <person name="Swiecimska M."/>
            <person name="Golinska P."/>
            <person name="Sangal V."/>
            <person name="Wachnowicz B."/>
            <person name="Goodfellow M."/>
        </authorList>
    </citation>
    <scope>NUCLEOTIDE SEQUENCE [LARGE SCALE GENOMIC DNA]</scope>
    <source>
        <strain evidence="2 3">DSM 42109</strain>
    </source>
</reference>
<dbReference type="Gene3D" id="3.40.50.720">
    <property type="entry name" value="NAD(P)-binding Rossmann-like Domain"/>
    <property type="match status" value="1"/>
</dbReference>
<dbReference type="CDD" id="cd05244">
    <property type="entry name" value="BVR-B_like_SDR_a"/>
    <property type="match status" value="1"/>
</dbReference>
<dbReference type="InterPro" id="IPR051606">
    <property type="entry name" value="Polyketide_Oxido-like"/>
</dbReference>
<dbReference type="PANTHER" id="PTHR43355:SF2">
    <property type="entry name" value="FLAVIN REDUCTASE (NADPH)"/>
    <property type="match status" value="1"/>
</dbReference>